<name>A0A6A5RWV6_9PLEO</name>
<feature type="compositionally biased region" description="Basic and acidic residues" evidence="1">
    <location>
        <begin position="17"/>
        <end position="29"/>
    </location>
</feature>
<dbReference type="AlphaFoldDB" id="A0A6A5RWV6"/>
<dbReference type="RefSeq" id="XP_033452580.1">
    <property type="nucleotide sequence ID" value="XM_033589010.1"/>
</dbReference>
<reference evidence="2" key="1">
    <citation type="journal article" date="2020" name="Stud. Mycol.">
        <title>101 Dothideomycetes genomes: a test case for predicting lifestyles and emergence of pathogens.</title>
        <authorList>
            <person name="Haridas S."/>
            <person name="Albert R."/>
            <person name="Binder M."/>
            <person name="Bloem J."/>
            <person name="Labutti K."/>
            <person name="Salamov A."/>
            <person name="Andreopoulos B."/>
            <person name="Baker S."/>
            <person name="Barry K."/>
            <person name="Bills G."/>
            <person name="Bluhm B."/>
            <person name="Cannon C."/>
            <person name="Castanera R."/>
            <person name="Culley D."/>
            <person name="Daum C."/>
            <person name="Ezra D."/>
            <person name="Gonzalez J."/>
            <person name="Henrissat B."/>
            <person name="Kuo A."/>
            <person name="Liang C."/>
            <person name="Lipzen A."/>
            <person name="Lutzoni F."/>
            <person name="Magnuson J."/>
            <person name="Mondo S."/>
            <person name="Nolan M."/>
            <person name="Ohm R."/>
            <person name="Pangilinan J."/>
            <person name="Park H.-J."/>
            <person name="Ramirez L."/>
            <person name="Alfaro M."/>
            <person name="Sun H."/>
            <person name="Tritt A."/>
            <person name="Yoshinaga Y."/>
            <person name="Zwiers L.-H."/>
            <person name="Turgeon B."/>
            <person name="Goodwin S."/>
            <person name="Spatafora J."/>
            <person name="Crous P."/>
            <person name="Grigoriev I."/>
        </authorList>
    </citation>
    <scope>NUCLEOTIDE SEQUENCE</scope>
    <source>
        <strain evidence="2">CBS 183.55</strain>
    </source>
</reference>
<evidence type="ECO:0000256" key="1">
    <source>
        <dbReference type="SAM" id="MobiDB-lite"/>
    </source>
</evidence>
<organism evidence="2 3">
    <name type="scientific">Didymella exigua CBS 183.55</name>
    <dbReference type="NCBI Taxonomy" id="1150837"/>
    <lineage>
        <taxon>Eukaryota</taxon>
        <taxon>Fungi</taxon>
        <taxon>Dikarya</taxon>
        <taxon>Ascomycota</taxon>
        <taxon>Pezizomycotina</taxon>
        <taxon>Dothideomycetes</taxon>
        <taxon>Pleosporomycetidae</taxon>
        <taxon>Pleosporales</taxon>
        <taxon>Pleosporineae</taxon>
        <taxon>Didymellaceae</taxon>
        <taxon>Didymella</taxon>
    </lineage>
</organism>
<feature type="region of interest" description="Disordered" evidence="1">
    <location>
        <begin position="1"/>
        <end position="29"/>
    </location>
</feature>
<dbReference type="OrthoDB" id="5413827at2759"/>
<dbReference type="GeneID" id="54346657"/>
<keyword evidence="3" id="KW-1185">Reference proteome</keyword>
<evidence type="ECO:0000313" key="3">
    <source>
        <dbReference type="Proteomes" id="UP000800082"/>
    </source>
</evidence>
<dbReference type="EMBL" id="ML978959">
    <property type="protein sequence ID" value="KAF1932332.1"/>
    <property type="molecule type" value="Genomic_DNA"/>
</dbReference>
<evidence type="ECO:0000313" key="2">
    <source>
        <dbReference type="EMBL" id="KAF1932332.1"/>
    </source>
</evidence>
<gene>
    <name evidence="2" type="ORF">M421DRAFT_289459</name>
</gene>
<dbReference type="Proteomes" id="UP000800082">
    <property type="component" value="Unassembled WGS sequence"/>
</dbReference>
<sequence>MHHATKFPPKKPATSRMRREAARDNSERNLKHSSLLRLSGEIRNRTYKHVFSGNLLRILPNEVCVHSAPLYQCAKLSPENWTQQLHFTRVCFDVYTEPKLLPWVYSHVWFFSRPDQGGHRNSWIETVGRSICHAVWNVEMCAQPSIDAEYSSLRLREDLVDIHKSFPSVKKIRIRVEAKESRLPFTQE</sequence>
<protein>
    <submittedName>
        <fullName evidence="2">Uncharacterized protein</fullName>
    </submittedName>
</protein>
<accession>A0A6A5RWV6</accession>
<proteinExistence type="predicted"/>